<comment type="caution">
    <text evidence="2">The sequence shown here is derived from an EMBL/GenBank/DDBJ whole genome shotgun (WGS) entry which is preliminary data.</text>
</comment>
<protein>
    <submittedName>
        <fullName evidence="2">Uncharacterized protein</fullName>
    </submittedName>
</protein>
<dbReference type="EMBL" id="JAEDAK010000002">
    <property type="protein sequence ID" value="MBH9576255.1"/>
    <property type="molecule type" value="Genomic_DNA"/>
</dbReference>
<organism evidence="2 3">
    <name type="scientific">Inhella proteolytica</name>
    <dbReference type="NCBI Taxonomy" id="2795029"/>
    <lineage>
        <taxon>Bacteria</taxon>
        <taxon>Pseudomonadati</taxon>
        <taxon>Pseudomonadota</taxon>
        <taxon>Betaproteobacteria</taxon>
        <taxon>Burkholderiales</taxon>
        <taxon>Sphaerotilaceae</taxon>
        <taxon>Inhella</taxon>
    </lineage>
</organism>
<reference evidence="2" key="1">
    <citation type="submission" date="2020-12" db="EMBL/GenBank/DDBJ databases">
        <title>The genome sequence of Inhella sp. 1Y17.</title>
        <authorList>
            <person name="Liu Y."/>
        </authorList>
    </citation>
    <scope>NUCLEOTIDE SEQUENCE</scope>
    <source>
        <strain evidence="2">1Y17</strain>
    </source>
</reference>
<keyword evidence="3" id="KW-1185">Reference proteome</keyword>
<sequence length="319" mass="36598">MFNRIWTAIGAHVTAPVVIASAALLVSVTAALIAWRNYRRKSSLHLRGYALVAESSECADRYVSSVVIENLKDRAVSIYAVYLKVGHSYFIRIEDFQGGPPLILRPFETWHKEYGPIDHYTVSSKRIAMNSVLADQRAKRTLVLSTTEGKYVIRKAPKVWSPIELFFRNHMTAVVLPRRVKHDGQDVGGNIAYVVKLLFKNGESELIQLLRRDFQVRRFKNFRLTEECLQTAEALREFLQGQVDQGALVCTSFEVIDFDSWRERQRGEMPEEEHIEAEYVSYLMYKVVGRIGTLVADRRMAKSNRRLAEQRAREGRTAS</sequence>
<proteinExistence type="predicted"/>
<accession>A0A931J4Z2</accession>
<keyword evidence="1" id="KW-0812">Transmembrane</keyword>
<dbReference type="Proteomes" id="UP000613266">
    <property type="component" value="Unassembled WGS sequence"/>
</dbReference>
<dbReference type="AlphaFoldDB" id="A0A931J4Z2"/>
<evidence type="ECO:0000256" key="1">
    <source>
        <dbReference type="SAM" id="Phobius"/>
    </source>
</evidence>
<keyword evidence="1" id="KW-1133">Transmembrane helix</keyword>
<keyword evidence="1" id="KW-0472">Membrane</keyword>
<gene>
    <name evidence="2" type="ORF">I7X39_04965</name>
</gene>
<name>A0A931J4Z2_9BURK</name>
<evidence type="ECO:0000313" key="2">
    <source>
        <dbReference type="EMBL" id="MBH9576255.1"/>
    </source>
</evidence>
<feature type="transmembrane region" description="Helical" evidence="1">
    <location>
        <begin position="6"/>
        <end position="35"/>
    </location>
</feature>
<evidence type="ECO:0000313" key="3">
    <source>
        <dbReference type="Proteomes" id="UP000613266"/>
    </source>
</evidence>